<feature type="signal peptide" evidence="1">
    <location>
        <begin position="1"/>
        <end position="19"/>
    </location>
</feature>
<protein>
    <submittedName>
        <fullName evidence="2">DUF4097 family beta strand repeat protein</fullName>
    </submittedName>
</protein>
<reference evidence="2" key="1">
    <citation type="submission" date="2020-11" db="EMBL/GenBank/DDBJ databases">
        <title>Isolation and identification of active actinomycetes.</title>
        <authorList>
            <person name="Sun X."/>
        </authorList>
    </citation>
    <scope>NUCLEOTIDE SEQUENCE</scope>
    <source>
        <strain evidence="2">NEAU-A11</strain>
    </source>
</reference>
<dbReference type="EMBL" id="JADQTO010000011">
    <property type="protein sequence ID" value="MBG0564577.1"/>
    <property type="molecule type" value="Genomic_DNA"/>
</dbReference>
<keyword evidence="1" id="KW-0732">Signal</keyword>
<keyword evidence="3" id="KW-1185">Reference proteome</keyword>
<dbReference type="AlphaFoldDB" id="A0A931CBW6"/>
<evidence type="ECO:0000313" key="2">
    <source>
        <dbReference type="EMBL" id="MBG0564577.1"/>
    </source>
</evidence>
<dbReference type="Proteomes" id="UP000598146">
    <property type="component" value="Unassembled WGS sequence"/>
</dbReference>
<organism evidence="2 3">
    <name type="scientific">Actinoplanes aureus</name>
    <dbReference type="NCBI Taxonomy" id="2792083"/>
    <lineage>
        <taxon>Bacteria</taxon>
        <taxon>Bacillati</taxon>
        <taxon>Actinomycetota</taxon>
        <taxon>Actinomycetes</taxon>
        <taxon>Micromonosporales</taxon>
        <taxon>Micromonosporaceae</taxon>
        <taxon>Actinoplanes</taxon>
    </lineage>
</organism>
<evidence type="ECO:0000313" key="3">
    <source>
        <dbReference type="Proteomes" id="UP000598146"/>
    </source>
</evidence>
<feature type="chain" id="PRO_5039696054" evidence="1">
    <location>
        <begin position="20"/>
        <end position="224"/>
    </location>
</feature>
<accession>A0A931CBW6</accession>
<proteinExistence type="predicted"/>
<name>A0A931CBW6_9ACTN</name>
<comment type="caution">
    <text evidence="2">The sequence shown here is derived from an EMBL/GenBank/DDBJ whole genome shotgun (WGS) entry which is preliminary data.</text>
</comment>
<dbReference type="RefSeq" id="WP_196416351.1">
    <property type="nucleotide sequence ID" value="NZ_JADQTO010000011.1"/>
</dbReference>
<gene>
    <name evidence="2" type="ORF">I4J89_24315</name>
</gene>
<sequence>MTRRVLLLLVALAALPACSAGTSTDEQSYQIDQPVDALVVDARAAAITVEAGDGPVTVTERFRYAEDRPRTAHRVEATTLTLTETGCGGGDVRCEVEYRIRVPAATRSEVTAKAGAVTLTGLAGDVRVTTEAGAVRGSGLAGPEVTVNSRAGATELEFTKAPTALAVGTEVGAVSLRLPPGVAYAVTVATEVGRSKVSVDQDPGSAHRIEVRTKAGAVTVEQAS</sequence>
<evidence type="ECO:0000256" key="1">
    <source>
        <dbReference type="SAM" id="SignalP"/>
    </source>
</evidence>